<evidence type="ECO:0000313" key="2">
    <source>
        <dbReference type="EMBL" id="SBV69681.1"/>
    </source>
</evidence>
<proteinExistence type="predicted"/>
<evidence type="ECO:0008006" key="3">
    <source>
        <dbReference type="Google" id="ProtNLM"/>
    </source>
</evidence>
<dbReference type="AlphaFoldDB" id="A0A212IIK7"/>
<protein>
    <recommendedName>
        <fullName evidence="3">Prophage protein</fullName>
    </recommendedName>
</protein>
<dbReference type="EMBL" id="FLUB01000019">
    <property type="protein sequence ID" value="SBV66706.1"/>
    <property type="molecule type" value="Genomic_DNA"/>
</dbReference>
<accession>A0A212IIK7</accession>
<dbReference type="EMBL" id="FLUA01000082">
    <property type="protein sequence ID" value="SBV69681.1"/>
    <property type="molecule type" value="Genomic_DNA"/>
</dbReference>
<dbReference type="GeneID" id="86976896"/>
<reference evidence="1" key="1">
    <citation type="submission" date="2016-04" db="EMBL/GenBank/DDBJ databases">
        <authorList>
            <person name="Evans L.H."/>
            <person name="Alamgir A."/>
            <person name="Owens N."/>
            <person name="Weber N.D."/>
            <person name="Virtaneva K."/>
            <person name="Barbian K."/>
            <person name="Babar A."/>
            <person name="Rosenke K."/>
        </authorList>
    </citation>
    <scope>NUCLEOTIDE SEQUENCE</scope>
    <source>
        <strain evidence="2">86-2</strain>
        <strain evidence="1">92-3</strain>
    </source>
</reference>
<gene>
    <name evidence="2" type="ORF">KL86CIT2_80048</name>
    <name evidence="1" type="ORF">KM92CIT3_70255</name>
</gene>
<organism evidence="1">
    <name type="scientific">uncultured Citrobacter sp</name>
    <dbReference type="NCBI Taxonomy" id="200446"/>
    <lineage>
        <taxon>Bacteria</taxon>
        <taxon>Pseudomonadati</taxon>
        <taxon>Pseudomonadota</taxon>
        <taxon>Gammaproteobacteria</taxon>
        <taxon>Enterobacterales</taxon>
        <taxon>Enterobacteriaceae</taxon>
        <taxon>Citrobacter</taxon>
        <taxon>environmental samples</taxon>
    </lineage>
</organism>
<sequence length="66" mass="8034">MKKSWFQHTQLTTEQADELEASYKAKQIKTERSLDNDFIHWTISAFLPEASKPPRQDRTWQQRIWR</sequence>
<evidence type="ECO:0000313" key="1">
    <source>
        <dbReference type="EMBL" id="SBV66706.1"/>
    </source>
</evidence>
<name>A0A212IIK7_9ENTR</name>
<dbReference type="RefSeq" id="WP_044700593.1">
    <property type="nucleotide sequence ID" value="NZ_LT598669.1"/>
</dbReference>